<dbReference type="Proteomes" id="UP000615446">
    <property type="component" value="Unassembled WGS sequence"/>
</dbReference>
<accession>A0A8H3LWV7</accession>
<evidence type="ECO:0000313" key="2">
    <source>
        <dbReference type="Proteomes" id="UP000615446"/>
    </source>
</evidence>
<sequence>MADELAKARALAKPLMINLKGIPNLPMIPLWINIGPLDHNIHARSSSITDVYGLNQNLLLSHFQPLSLFQLGQDNFSFVIWSATKDWLNFNHTVFPTSNLLLHRVVP</sequence>
<evidence type="ECO:0000313" key="1">
    <source>
        <dbReference type="EMBL" id="GES93405.1"/>
    </source>
</evidence>
<protein>
    <submittedName>
        <fullName evidence="1">Uncharacterized protein</fullName>
    </submittedName>
</protein>
<comment type="caution">
    <text evidence="1">The sequence shown here is derived from an EMBL/GenBank/DDBJ whole genome shotgun (WGS) entry which is preliminary data.</text>
</comment>
<dbReference type="AlphaFoldDB" id="A0A8H3LWV7"/>
<reference evidence="1" key="1">
    <citation type="submission" date="2019-10" db="EMBL/GenBank/DDBJ databases">
        <title>Conservation and host-specific expression of non-tandemly repeated heterogenous ribosome RNA gene in arbuscular mycorrhizal fungi.</title>
        <authorList>
            <person name="Maeda T."/>
            <person name="Kobayashi Y."/>
            <person name="Nakagawa T."/>
            <person name="Ezawa T."/>
            <person name="Yamaguchi K."/>
            <person name="Bino T."/>
            <person name="Nishimoto Y."/>
            <person name="Shigenobu S."/>
            <person name="Kawaguchi M."/>
        </authorList>
    </citation>
    <scope>NUCLEOTIDE SEQUENCE</scope>
    <source>
        <strain evidence="1">HR1</strain>
    </source>
</reference>
<dbReference type="EMBL" id="BLAL01000228">
    <property type="protein sequence ID" value="GES93405.1"/>
    <property type="molecule type" value="Genomic_DNA"/>
</dbReference>
<name>A0A8H3LWV7_9GLOM</name>
<organism evidence="1 2">
    <name type="scientific">Rhizophagus clarus</name>
    <dbReference type="NCBI Taxonomy" id="94130"/>
    <lineage>
        <taxon>Eukaryota</taxon>
        <taxon>Fungi</taxon>
        <taxon>Fungi incertae sedis</taxon>
        <taxon>Mucoromycota</taxon>
        <taxon>Glomeromycotina</taxon>
        <taxon>Glomeromycetes</taxon>
        <taxon>Glomerales</taxon>
        <taxon>Glomeraceae</taxon>
        <taxon>Rhizophagus</taxon>
    </lineage>
</organism>
<gene>
    <name evidence="1" type="ORF">RCL2_002015100</name>
</gene>
<proteinExistence type="predicted"/>